<dbReference type="Pfam" id="PF03133">
    <property type="entry name" value="TTL"/>
    <property type="match status" value="1"/>
</dbReference>
<dbReference type="GO" id="GO:0015631">
    <property type="term" value="F:tubulin binding"/>
    <property type="evidence" value="ECO:0007669"/>
    <property type="project" value="TreeGrafter"/>
</dbReference>
<keyword evidence="1" id="KW-0436">Ligase</keyword>
<dbReference type="InterPro" id="IPR004344">
    <property type="entry name" value="TTL/TTLL_fam"/>
</dbReference>
<evidence type="ECO:0000256" key="2">
    <source>
        <dbReference type="ARBA" id="ARBA00022741"/>
    </source>
</evidence>
<organism evidence="5">
    <name type="scientific">Amorphochlora amoebiformis</name>
    <dbReference type="NCBI Taxonomy" id="1561963"/>
    <lineage>
        <taxon>Eukaryota</taxon>
        <taxon>Sar</taxon>
        <taxon>Rhizaria</taxon>
        <taxon>Cercozoa</taxon>
        <taxon>Chlorarachniophyceae</taxon>
        <taxon>Amorphochlora</taxon>
    </lineage>
</organism>
<feature type="compositionally biased region" description="Low complexity" evidence="4">
    <location>
        <begin position="316"/>
        <end position="327"/>
    </location>
</feature>
<dbReference type="EMBL" id="HBEM01028285">
    <property type="protein sequence ID" value="CAD8460352.1"/>
    <property type="molecule type" value="Transcribed_RNA"/>
</dbReference>
<feature type="compositionally biased region" description="Polar residues" evidence="4">
    <location>
        <begin position="636"/>
        <end position="651"/>
    </location>
</feature>
<proteinExistence type="predicted"/>
<feature type="compositionally biased region" description="Low complexity" evidence="4">
    <location>
        <begin position="471"/>
        <end position="488"/>
    </location>
</feature>
<dbReference type="PROSITE" id="PS51221">
    <property type="entry name" value="TTL"/>
    <property type="match status" value="1"/>
</dbReference>
<dbReference type="PANTHER" id="PTHR12241:SF118">
    <property type="entry name" value="TUBULIN POLYGLUTAMYLASE TTLL2-RELATED"/>
    <property type="match status" value="1"/>
</dbReference>
<evidence type="ECO:0008006" key="6">
    <source>
        <dbReference type="Google" id="ProtNLM"/>
    </source>
</evidence>
<evidence type="ECO:0000256" key="3">
    <source>
        <dbReference type="ARBA" id="ARBA00022840"/>
    </source>
</evidence>
<keyword evidence="3" id="KW-0067">ATP-binding</keyword>
<feature type="region of interest" description="Disordered" evidence="4">
    <location>
        <begin position="296"/>
        <end position="327"/>
    </location>
</feature>
<feature type="compositionally biased region" description="Polar residues" evidence="4">
    <location>
        <begin position="527"/>
        <end position="542"/>
    </location>
</feature>
<accession>A0A7S0H7H3</accession>
<dbReference type="GO" id="GO:0036064">
    <property type="term" value="C:ciliary basal body"/>
    <property type="evidence" value="ECO:0007669"/>
    <property type="project" value="TreeGrafter"/>
</dbReference>
<dbReference type="GO" id="GO:0070740">
    <property type="term" value="F:tubulin-glutamic acid ligase activity"/>
    <property type="evidence" value="ECO:0007669"/>
    <property type="project" value="TreeGrafter"/>
</dbReference>
<dbReference type="GO" id="GO:0005524">
    <property type="term" value="F:ATP binding"/>
    <property type="evidence" value="ECO:0007669"/>
    <property type="project" value="UniProtKB-KW"/>
</dbReference>
<feature type="compositionally biased region" description="Basic residues" evidence="4">
    <location>
        <begin position="296"/>
        <end position="313"/>
    </location>
</feature>
<feature type="region of interest" description="Disordered" evidence="4">
    <location>
        <begin position="586"/>
        <end position="663"/>
    </location>
</feature>
<dbReference type="SUPFAM" id="SSF56059">
    <property type="entry name" value="Glutathione synthetase ATP-binding domain-like"/>
    <property type="match status" value="1"/>
</dbReference>
<dbReference type="Gene3D" id="3.30.470.20">
    <property type="entry name" value="ATP-grasp fold, B domain"/>
    <property type="match status" value="1"/>
</dbReference>
<sequence length="663" mass="75368">MRRMRALFKRSYAFYPTTFILPRDLRLLEKEFRSKTRAERKDNLWICKPSDGSQGSDITLVDSIEDIKCSGSMVVQKYMSDPYLIAGYKFDLRIYVLVESFKPLNVYIYREGLVRFSADKYSLDNLDNVYSHLTNSSINKKHRSYECNKDILGRGCKWTLSRLFKYLKKNSIDTEKLWLKIQDLVLLTLLPVVHTVPPMPAGFEMFGFDIILDKNMKPWLLEVNASPSISVKGDVDRKVKIPLLNNMLDVMGWNTSEYPPAAMRRSHAEAAEKSIERISSSPNMSFDGISWHVKKKRGRHPSGLKNVRSRVSTHWRTTSTPSTPCTTRRSARRTYIKPKATEDLGIPFLTCTEPGWRVDYIGNFEHIYPFSKRTKQQALATDPLGHGLVTPSSPLLSQGYDRMFVEELRIRSKRLSNSRGSSKDILDLFKRAVRINYSANLTSRQSKHNLTKSNIITVPPPSPRIRKSQKSVKSGNGKGGSKNSPQAPKKSRAPKPSPESPPLAPTPLAPKIPHSNNLTGPLEVQEKTISTSNLQVSSSGYNSKKLFKKPNNSRRLEIRVPNEVPCSPYALYPSPQYTMSTVKRMIKAKKKSAQATHKSSKSPKSPRQKQWCSKKGQIQRCSSKGEKQRYRDNIPTGDNGTHRSSWLSKTHGNLKLRTSAEFR</sequence>
<protein>
    <recommendedName>
        <fullName evidence="6">Tubulin--tyrosine ligase-like protein 9</fullName>
    </recommendedName>
</protein>
<evidence type="ECO:0000256" key="4">
    <source>
        <dbReference type="SAM" id="MobiDB-lite"/>
    </source>
</evidence>
<dbReference type="GO" id="GO:0000226">
    <property type="term" value="P:microtubule cytoskeleton organization"/>
    <property type="evidence" value="ECO:0007669"/>
    <property type="project" value="TreeGrafter"/>
</dbReference>
<dbReference type="PANTHER" id="PTHR12241">
    <property type="entry name" value="TUBULIN POLYGLUTAMYLASE"/>
    <property type="match status" value="1"/>
</dbReference>
<keyword evidence="2" id="KW-0547">Nucleotide-binding</keyword>
<evidence type="ECO:0000313" key="5">
    <source>
        <dbReference type="EMBL" id="CAD8460352.1"/>
    </source>
</evidence>
<feature type="region of interest" description="Disordered" evidence="4">
    <location>
        <begin position="444"/>
        <end position="548"/>
    </location>
</feature>
<name>A0A7S0H7H3_9EUKA</name>
<feature type="compositionally biased region" description="Basic and acidic residues" evidence="4">
    <location>
        <begin position="623"/>
        <end position="632"/>
    </location>
</feature>
<feature type="compositionally biased region" description="Basic residues" evidence="4">
    <location>
        <begin position="586"/>
        <end position="607"/>
    </location>
</feature>
<feature type="compositionally biased region" description="Pro residues" evidence="4">
    <location>
        <begin position="495"/>
        <end position="510"/>
    </location>
</feature>
<dbReference type="AlphaFoldDB" id="A0A7S0H7H3"/>
<gene>
    <name evidence="5" type="ORF">LAMO00422_LOCUS19310</name>
</gene>
<reference evidence="5" key="1">
    <citation type="submission" date="2021-01" db="EMBL/GenBank/DDBJ databases">
        <authorList>
            <person name="Corre E."/>
            <person name="Pelletier E."/>
            <person name="Niang G."/>
            <person name="Scheremetjew M."/>
            <person name="Finn R."/>
            <person name="Kale V."/>
            <person name="Holt S."/>
            <person name="Cochrane G."/>
            <person name="Meng A."/>
            <person name="Brown T."/>
            <person name="Cohen L."/>
        </authorList>
    </citation>
    <scope>NUCLEOTIDE SEQUENCE</scope>
    <source>
        <strain evidence="5">CCMP2058</strain>
    </source>
</reference>
<evidence type="ECO:0000256" key="1">
    <source>
        <dbReference type="ARBA" id="ARBA00022598"/>
    </source>
</evidence>